<evidence type="ECO:0000256" key="4">
    <source>
        <dbReference type="ARBA" id="ARBA00022692"/>
    </source>
</evidence>
<dbReference type="AlphaFoldDB" id="A0A0U4ATZ5"/>
<feature type="transmembrane region" description="Helical" evidence="7">
    <location>
        <begin position="95"/>
        <end position="114"/>
    </location>
</feature>
<dbReference type="STRING" id="1411621.AUC43_18685"/>
<keyword evidence="4 7" id="KW-0812">Transmembrane</keyword>
<sequence>MSPSVRNIIAWILQVLIALAFINAGFQKLSHIPQTVKMFMGLGLPGWTAYVVGAGELLGGLGLLWPRTVRLAAAGLIIIMLGAIVMHASKIPGGIGGGAFAIALLVGLLIVEALRWPTRRLA</sequence>
<dbReference type="Pfam" id="PF07681">
    <property type="entry name" value="DoxX"/>
    <property type="match status" value="1"/>
</dbReference>
<dbReference type="RefSeq" id="WP_068197319.1">
    <property type="nucleotide sequence ID" value="NZ_CP013909.1"/>
</dbReference>
<keyword evidence="6 7" id="KW-0472">Membrane</keyword>
<organism evidence="8 9">
    <name type="scientific">Hymenobacter sedentarius</name>
    <dbReference type="NCBI Taxonomy" id="1411621"/>
    <lineage>
        <taxon>Bacteria</taxon>
        <taxon>Pseudomonadati</taxon>
        <taxon>Bacteroidota</taxon>
        <taxon>Cytophagia</taxon>
        <taxon>Cytophagales</taxon>
        <taxon>Hymenobacteraceae</taxon>
        <taxon>Hymenobacter</taxon>
    </lineage>
</organism>
<evidence type="ECO:0000256" key="2">
    <source>
        <dbReference type="ARBA" id="ARBA00006679"/>
    </source>
</evidence>
<feature type="transmembrane region" description="Helical" evidence="7">
    <location>
        <begin position="71"/>
        <end position="89"/>
    </location>
</feature>
<accession>A0A0U4ATZ5</accession>
<dbReference type="PANTHER" id="PTHR33452">
    <property type="entry name" value="OXIDOREDUCTASE CATD-RELATED"/>
    <property type="match status" value="1"/>
</dbReference>
<dbReference type="Proteomes" id="UP000059542">
    <property type="component" value="Chromosome"/>
</dbReference>
<keyword evidence="9" id="KW-1185">Reference proteome</keyword>
<keyword evidence="3" id="KW-1003">Cell membrane</keyword>
<dbReference type="GO" id="GO:0005886">
    <property type="term" value="C:plasma membrane"/>
    <property type="evidence" value="ECO:0007669"/>
    <property type="project" value="UniProtKB-SubCell"/>
</dbReference>
<comment type="subcellular location">
    <subcellularLocation>
        <location evidence="1">Cell membrane</location>
        <topology evidence="1">Multi-pass membrane protein</topology>
    </subcellularLocation>
</comment>
<evidence type="ECO:0000256" key="6">
    <source>
        <dbReference type="ARBA" id="ARBA00023136"/>
    </source>
</evidence>
<keyword evidence="5 7" id="KW-1133">Transmembrane helix</keyword>
<gene>
    <name evidence="8" type="ORF">AUC43_18685</name>
</gene>
<dbReference type="EMBL" id="CP013909">
    <property type="protein sequence ID" value="ALW86928.1"/>
    <property type="molecule type" value="Genomic_DNA"/>
</dbReference>
<dbReference type="InterPro" id="IPR051907">
    <property type="entry name" value="DoxX-like_oxidoreductase"/>
</dbReference>
<evidence type="ECO:0000256" key="7">
    <source>
        <dbReference type="SAM" id="Phobius"/>
    </source>
</evidence>
<evidence type="ECO:0000256" key="3">
    <source>
        <dbReference type="ARBA" id="ARBA00022475"/>
    </source>
</evidence>
<name>A0A0U4ATZ5_9BACT</name>
<protein>
    <recommendedName>
        <fullName evidence="10">DoxX family protein</fullName>
    </recommendedName>
</protein>
<dbReference type="OrthoDB" id="886570at2"/>
<reference evidence="8 9" key="1">
    <citation type="submission" date="2015-12" db="EMBL/GenBank/DDBJ databases">
        <authorList>
            <person name="Shamseldin A."/>
            <person name="Moawad H."/>
            <person name="Abd El-Rahim W.M."/>
            <person name="Sadowsky M.J."/>
        </authorList>
    </citation>
    <scope>NUCLEOTIDE SEQUENCE [LARGE SCALE GENOMIC DNA]</scope>
    <source>
        <strain evidence="8 9">DG5B</strain>
    </source>
</reference>
<evidence type="ECO:0008006" key="10">
    <source>
        <dbReference type="Google" id="ProtNLM"/>
    </source>
</evidence>
<comment type="similarity">
    <text evidence="2">Belongs to the DoxX family.</text>
</comment>
<dbReference type="KEGG" id="hyg:AUC43_18685"/>
<evidence type="ECO:0000256" key="1">
    <source>
        <dbReference type="ARBA" id="ARBA00004651"/>
    </source>
</evidence>
<feature type="transmembrane region" description="Helical" evidence="7">
    <location>
        <begin position="7"/>
        <end position="26"/>
    </location>
</feature>
<feature type="transmembrane region" description="Helical" evidence="7">
    <location>
        <begin position="46"/>
        <end position="64"/>
    </location>
</feature>
<evidence type="ECO:0000256" key="5">
    <source>
        <dbReference type="ARBA" id="ARBA00022989"/>
    </source>
</evidence>
<dbReference type="InterPro" id="IPR032808">
    <property type="entry name" value="DoxX"/>
</dbReference>
<evidence type="ECO:0000313" key="8">
    <source>
        <dbReference type="EMBL" id="ALW86928.1"/>
    </source>
</evidence>
<evidence type="ECO:0000313" key="9">
    <source>
        <dbReference type="Proteomes" id="UP000059542"/>
    </source>
</evidence>
<proteinExistence type="inferred from homology"/>
<dbReference type="PANTHER" id="PTHR33452:SF1">
    <property type="entry name" value="INNER MEMBRANE PROTEIN YPHA-RELATED"/>
    <property type="match status" value="1"/>
</dbReference>